<dbReference type="EMBL" id="CP112998">
    <property type="protein sequence ID" value="WAC13588.1"/>
    <property type="molecule type" value="Genomic_DNA"/>
</dbReference>
<accession>A0A9E8NE19</accession>
<dbReference type="SMART" id="SM00859">
    <property type="entry name" value="Semialdhyde_dh"/>
    <property type="match status" value="1"/>
</dbReference>
<dbReference type="GO" id="GO:0051287">
    <property type="term" value="F:NAD binding"/>
    <property type="evidence" value="ECO:0007669"/>
    <property type="project" value="InterPro"/>
</dbReference>
<dbReference type="InterPro" id="IPR028939">
    <property type="entry name" value="P5C_Rdtase_cat_N"/>
</dbReference>
<evidence type="ECO:0000259" key="2">
    <source>
        <dbReference type="SMART" id="SM00859"/>
    </source>
</evidence>
<dbReference type="RefSeq" id="WP_244819304.1">
    <property type="nucleotide sequence ID" value="NZ_CP112998.1"/>
</dbReference>
<dbReference type="InterPro" id="IPR036291">
    <property type="entry name" value="NAD(P)-bd_dom_sf"/>
</dbReference>
<keyword evidence="1" id="KW-0560">Oxidoreductase</keyword>
<protein>
    <submittedName>
        <fullName evidence="3">NAD(P)-binding domain-containing protein</fullName>
    </submittedName>
</protein>
<dbReference type="GO" id="GO:0016620">
    <property type="term" value="F:oxidoreductase activity, acting on the aldehyde or oxo group of donors, NAD or NADP as acceptor"/>
    <property type="evidence" value="ECO:0007669"/>
    <property type="project" value="InterPro"/>
</dbReference>
<dbReference type="PANTHER" id="PTHR14239">
    <property type="entry name" value="DUDULIN-RELATED"/>
    <property type="match status" value="1"/>
</dbReference>
<dbReference type="Proteomes" id="UP001164653">
    <property type="component" value="Chromosome"/>
</dbReference>
<proteinExistence type="predicted"/>
<sequence>MKIGIIGTGAIGGTIAKKMVAAGHHVKVSNSDQGDKLNARAVALGASPATIENVVKDVDVIILSVPTVAIPTLPKDLFKKVPDNVIVVDTSNYYPFRDADIEEIKNGKVESVWVSEQLGRPVIKAFNNLLAETLENGGKEPGAKDRIAMAVAGDHAEAKKVIVGLVNDAGFDAVDSGDLSESWKHQPGTPAYCTELNAEELEKALSDGIKEEAPFKRDKAIAGLSSLPTYPSHPDVVKFNRALFEKNPNLFKGNRF</sequence>
<feature type="domain" description="Semialdehyde dehydrogenase NAD-binding" evidence="2">
    <location>
        <begin position="2"/>
        <end position="107"/>
    </location>
</feature>
<evidence type="ECO:0000313" key="3">
    <source>
        <dbReference type="EMBL" id="WAC13588.1"/>
    </source>
</evidence>
<keyword evidence="4" id="KW-1185">Reference proteome</keyword>
<dbReference type="InterPro" id="IPR051267">
    <property type="entry name" value="STEAP_metalloreductase"/>
</dbReference>
<dbReference type="InterPro" id="IPR000534">
    <property type="entry name" value="Semialdehyde_DH_NAD-bd"/>
</dbReference>
<evidence type="ECO:0000313" key="4">
    <source>
        <dbReference type="Proteomes" id="UP001164653"/>
    </source>
</evidence>
<organism evidence="3 4">
    <name type="scientific">Dyadobacter pollutisoli</name>
    <dbReference type="NCBI Taxonomy" id="2910158"/>
    <lineage>
        <taxon>Bacteria</taxon>
        <taxon>Pseudomonadati</taxon>
        <taxon>Bacteroidota</taxon>
        <taxon>Cytophagia</taxon>
        <taxon>Cytophagales</taxon>
        <taxon>Spirosomataceae</taxon>
        <taxon>Dyadobacter</taxon>
    </lineage>
</organism>
<gene>
    <name evidence="3" type="ORF">ON006_06445</name>
</gene>
<reference evidence="3" key="1">
    <citation type="submission" date="2022-11" db="EMBL/GenBank/DDBJ databases">
        <title>Dyadobacter pollutisoli sp. nov., isolated from plastic dumped soil.</title>
        <authorList>
            <person name="Kim J.M."/>
            <person name="Kim K.R."/>
            <person name="Lee J.K."/>
            <person name="Hao L."/>
            <person name="Jeon C.O."/>
        </authorList>
    </citation>
    <scope>NUCLEOTIDE SEQUENCE</scope>
    <source>
        <strain evidence="3">U1</strain>
    </source>
</reference>
<name>A0A9E8NE19_9BACT</name>
<evidence type="ECO:0000256" key="1">
    <source>
        <dbReference type="ARBA" id="ARBA00023002"/>
    </source>
</evidence>
<dbReference type="AlphaFoldDB" id="A0A9E8NE19"/>
<dbReference type="Pfam" id="PF03807">
    <property type="entry name" value="F420_oxidored"/>
    <property type="match status" value="1"/>
</dbReference>
<dbReference type="Gene3D" id="3.40.50.720">
    <property type="entry name" value="NAD(P)-binding Rossmann-like Domain"/>
    <property type="match status" value="1"/>
</dbReference>
<dbReference type="KEGG" id="dpf:ON006_06445"/>
<dbReference type="SUPFAM" id="SSF51735">
    <property type="entry name" value="NAD(P)-binding Rossmann-fold domains"/>
    <property type="match status" value="1"/>
</dbReference>